<feature type="region of interest" description="Disordered" evidence="3">
    <location>
        <begin position="238"/>
        <end position="263"/>
    </location>
</feature>
<feature type="signal peptide" evidence="5">
    <location>
        <begin position="1"/>
        <end position="23"/>
    </location>
</feature>
<comment type="caution">
    <text evidence="2">Lacks conserved residue(s) required for the propagation of feature annotation.</text>
</comment>
<dbReference type="SUPFAM" id="SSF49854">
    <property type="entry name" value="Spermadhesin, CUB domain"/>
    <property type="match status" value="1"/>
</dbReference>
<organism evidence="7 8">
    <name type="scientific">Sinanodonta woodiana</name>
    <name type="common">Chinese pond mussel</name>
    <name type="synonym">Anodonta woodiana</name>
    <dbReference type="NCBI Taxonomy" id="1069815"/>
    <lineage>
        <taxon>Eukaryota</taxon>
        <taxon>Metazoa</taxon>
        <taxon>Spiralia</taxon>
        <taxon>Lophotrochozoa</taxon>
        <taxon>Mollusca</taxon>
        <taxon>Bivalvia</taxon>
        <taxon>Autobranchia</taxon>
        <taxon>Heteroconchia</taxon>
        <taxon>Palaeoheterodonta</taxon>
        <taxon>Unionida</taxon>
        <taxon>Unionoidea</taxon>
        <taxon>Unionidae</taxon>
        <taxon>Unioninae</taxon>
        <taxon>Sinanodonta</taxon>
    </lineage>
</organism>
<evidence type="ECO:0000259" key="6">
    <source>
        <dbReference type="PROSITE" id="PS01180"/>
    </source>
</evidence>
<proteinExistence type="predicted"/>
<name>A0ABD3X8H1_SINWO</name>
<feature type="transmembrane region" description="Helical" evidence="4">
    <location>
        <begin position="206"/>
        <end position="227"/>
    </location>
</feature>
<dbReference type="CDD" id="cd00041">
    <property type="entry name" value="CUB"/>
    <property type="match status" value="1"/>
</dbReference>
<gene>
    <name evidence="7" type="ORF">ACJMK2_028894</name>
</gene>
<dbReference type="SMART" id="SM00042">
    <property type="entry name" value="CUB"/>
    <property type="match status" value="1"/>
</dbReference>
<dbReference type="CDD" id="cd00112">
    <property type="entry name" value="LDLa"/>
    <property type="match status" value="1"/>
</dbReference>
<evidence type="ECO:0000256" key="2">
    <source>
        <dbReference type="PROSITE-ProRule" id="PRU00124"/>
    </source>
</evidence>
<feature type="domain" description="CUB" evidence="6">
    <location>
        <begin position="32"/>
        <end position="143"/>
    </location>
</feature>
<feature type="disulfide bond" evidence="2">
    <location>
        <begin position="159"/>
        <end position="171"/>
    </location>
</feature>
<dbReference type="AlphaFoldDB" id="A0ABD3X8H1"/>
<dbReference type="InterPro" id="IPR035914">
    <property type="entry name" value="Sperma_CUB_dom_sf"/>
</dbReference>
<dbReference type="Proteomes" id="UP001634394">
    <property type="component" value="Unassembled WGS sequence"/>
</dbReference>
<dbReference type="InterPro" id="IPR042333">
    <property type="entry name" value="LRAD2/Mig-13-like"/>
</dbReference>
<reference evidence="7 8" key="1">
    <citation type="submission" date="2024-11" db="EMBL/GenBank/DDBJ databases">
        <title>Chromosome-level genome assembly of the freshwater bivalve Anodonta woodiana.</title>
        <authorList>
            <person name="Chen X."/>
        </authorList>
    </citation>
    <scope>NUCLEOTIDE SEQUENCE [LARGE SCALE GENOMIC DNA]</scope>
    <source>
        <strain evidence="7">MN2024</strain>
        <tissue evidence="7">Gills</tissue>
    </source>
</reference>
<evidence type="ECO:0000256" key="3">
    <source>
        <dbReference type="SAM" id="MobiDB-lite"/>
    </source>
</evidence>
<dbReference type="PROSITE" id="PS01180">
    <property type="entry name" value="CUB"/>
    <property type="match status" value="1"/>
</dbReference>
<dbReference type="InterPro" id="IPR000859">
    <property type="entry name" value="CUB_dom"/>
</dbReference>
<dbReference type="Pfam" id="PF00431">
    <property type="entry name" value="CUB"/>
    <property type="match status" value="1"/>
</dbReference>
<keyword evidence="4" id="KW-0812">Transmembrane</keyword>
<protein>
    <recommendedName>
        <fullName evidence="6">CUB domain-containing protein</fullName>
    </recommendedName>
</protein>
<dbReference type="PANTHER" id="PTHR24652:SF69">
    <property type="entry name" value="CUB DOMAIN-CONTAINING PROTEIN"/>
    <property type="match status" value="1"/>
</dbReference>
<dbReference type="InterPro" id="IPR036055">
    <property type="entry name" value="LDL_receptor-like_sf"/>
</dbReference>
<keyword evidence="8" id="KW-1185">Reference proteome</keyword>
<keyword evidence="4" id="KW-1133">Transmembrane helix</keyword>
<evidence type="ECO:0000313" key="8">
    <source>
        <dbReference type="Proteomes" id="UP001634394"/>
    </source>
</evidence>
<accession>A0ABD3X8H1</accession>
<evidence type="ECO:0000256" key="1">
    <source>
        <dbReference type="ARBA" id="ARBA00023157"/>
    </source>
</evidence>
<dbReference type="InterPro" id="IPR002172">
    <property type="entry name" value="LDrepeatLR_classA_rpt"/>
</dbReference>
<dbReference type="PANTHER" id="PTHR24652">
    <property type="entry name" value="LOW-DENSITY LIPOPROTEIN RECEPTOR CLASS A DOMAIN-CONTAINING PROTEIN 2"/>
    <property type="match status" value="1"/>
</dbReference>
<comment type="caution">
    <text evidence="7">The sequence shown here is derived from an EMBL/GenBank/DDBJ whole genome shotgun (WGS) entry which is preliminary data.</text>
</comment>
<keyword evidence="4" id="KW-0472">Membrane</keyword>
<evidence type="ECO:0000256" key="5">
    <source>
        <dbReference type="SAM" id="SignalP"/>
    </source>
</evidence>
<dbReference type="PROSITE" id="PS50068">
    <property type="entry name" value="LDLRA_2"/>
    <property type="match status" value="1"/>
</dbReference>
<dbReference type="SUPFAM" id="SSF57424">
    <property type="entry name" value="LDL receptor-like module"/>
    <property type="match status" value="1"/>
</dbReference>
<keyword evidence="1 2" id="KW-1015">Disulfide bond</keyword>
<evidence type="ECO:0000256" key="4">
    <source>
        <dbReference type="SAM" id="Phobius"/>
    </source>
</evidence>
<evidence type="ECO:0000313" key="7">
    <source>
        <dbReference type="EMBL" id="KAL3882559.1"/>
    </source>
</evidence>
<feature type="chain" id="PRO_5044872699" description="CUB domain-containing protein" evidence="5">
    <location>
        <begin position="24"/>
        <end position="263"/>
    </location>
</feature>
<dbReference type="EMBL" id="JBJQND010000003">
    <property type="protein sequence ID" value="KAL3882559.1"/>
    <property type="molecule type" value="Genomic_DNA"/>
</dbReference>
<keyword evidence="5" id="KW-0732">Signal</keyword>
<dbReference type="Gene3D" id="2.60.120.290">
    <property type="entry name" value="Spermadhesin, CUB domain"/>
    <property type="match status" value="1"/>
</dbReference>
<sequence>MESLLSSTGNLLLILLDLFLLQCFPLHFIRSCGDYQMVGEGQTVEISSPYQYGPYENCIWRLEAPDGYQLKINITFEGETHYGICGDYIRVLDGSRYASELLSKTCGNITNEPISASARWLWVQFRSDGIGYTSGFRGVVYNTYVGSAISNYSNPIKACKSYEYACANKECMTLSYRCDDFNDCGCQTQCDEWQCEGLTLTHVEHIAVGICIGVATFAAIFVFAFAYESYVKRKSLRADTEAQEKLQKKKKRSRQDKQGGPEV</sequence>